<accession>A0A916TW43</accession>
<keyword evidence="2" id="KW-0479">Metal-binding</keyword>
<keyword evidence="4" id="KW-0408">Iron</keyword>
<evidence type="ECO:0000256" key="1">
    <source>
        <dbReference type="ARBA" id="ARBA00022714"/>
    </source>
</evidence>
<proteinExistence type="predicted"/>
<dbReference type="SUPFAM" id="SSF47741">
    <property type="entry name" value="CO dehydrogenase ISP C-domain like"/>
    <property type="match status" value="1"/>
</dbReference>
<dbReference type="Pfam" id="PF01799">
    <property type="entry name" value="Fer2_2"/>
    <property type="match status" value="1"/>
</dbReference>
<dbReference type="InterPro" id="IPR051452">
    <property type="entry name" value="Diverse_Oxidoreductases"/>
</dbReference>
<dbReference type="InterPro" id="IPR012675">
    <property type="entry name" value="Beta-grasp_dom_sf"/>
</dbReference>
<dbReference type="InterPro" id="IPR036884">
    <property type="entry name" value="2Fe-2S-bd_dom_sf"/>
</dbReference>
<dbReference type="Gene3D" id="1.10.150.120">
    <property type="entry name" value="[2Fe-2S]-binding domain"/>
    <property type="match status" value="1"/>
</dbReference>
<dbReference type="GO" id="GO:0051537">
    <property type="term" value="F:2 iron, 2 sulfur cluster binding"/>
    <property type="evidence" value="ECO:0007669"/>
    <property type="project" value="UniProtKB-KW"/>
</dbReference>
<name>A0A916TW43_9HYPH</name>
<feature type="domain" description="2Fe-2S ferredoxin-type" evidence="6">
    <location>
        <begin position="6"/>
        <end position="81"/>
    </location>
</feature>
<evidence type="ECO:0000256" key="4">
    <source>
        <dbReference type="ARBA" id="ARBA00023004"/>
    </source>
</evidence>
<sequence length="168" mass="17555">MSRPSIDLALRLDHRDVVAHVDGRALLIEAIRDLGARSARIGCLTGDCGACTVLLDGQPVKSCLVLAAAADGREVVTLEGSASAIAETVRRAFIAKKGFQCGYCTSGMILVAIDLLEAFATPTEADIRSAISGNLCRCTGYDDIVSAIADAAEQLSAKAATRESPEIF</sequence>
<evidence type="ECO:0000256" key="5">
    <source>
        <dbReference type="ARBA" id="ARBA00023014"/>
    </source>
</evidence>
<dbReference type="GO" id="GO:0016491">
    <property type="term" value="F:oxidoreductase activity"/>
    <property type="evidence" value="ECO:0007669"/>
    <property type="project" value="UniProtKB-KW"/>
</dbReference>
<keyword evidence="8" id="KW-1185">Reference proteome</keyword>
<dbReference type="InterPro" id="IPR006058">
    <property type="entry name" value="2Fe2S_fd_BS"/>
</dbReference>
<protein>
    <submittedName>
        <fullName evidence="7">Carbon monoxide dehydrogenase</fullName>
    </submittedName>
</protein>
<dbReference type="InterPro" id="IPR002888">
    <property type="entry name" value="2Fe-2S-bd"/>
</dbReference>
<dbReference type="Gene3D" id="3.10.20.30">
    <property type="match status" value="1"/>
</dbReference>
<dbReference type="Proteomes" id="UP000637002">
    <property type="component" value="Unassembled WGS sequence"/>
</dbReference>
<dbReference type="InterPro" id="IPR036010">
    <property type="entry name" value="2Fe-2S_ferredoxin-like_sf"/>
</dbReference>
<reference evidence="7" key="2">
    <citation type="submission" date="2020-09" db="EMBL/GenBank/DDBJ databases">
        <authorList>
            <person name="Sun Q."/>
            <person name="Zhou Y."/>
        </authorList>
    </citation>
    <scope>NUCLEOTIDE SEQUENCE</scope>
    <source>
        <strain evidence="7">CGMCC 1.12919</strain>
    </source>
</reference>
<keyword evidence="1" id="KW-0001">2Fe-2S</keyword>
<dbReference type="SUPFAM" id="SSF54292">
    <property type="entry name" value="2Fe-2S ferredoxin-like"/>
    <property type="match status" value="1"/>
</dbReference>
<organism evidence="7 8">
    <name type="scientific">Chelatococcus reniformis</name>
    <dbReference type="NCBI Taxonomy" id="1494448"/>
    <lineage>
        <taxon>Bacteria</taxon>
        <taxon>Pseudomonadati</taxon>
        <taxon>Pseudomonadota</taxon>
        <taxon>Alphaproteobacteria</taxon>
        <taxon>Hyphomicrobiales</taxon>
        <taxon>Chelatococcaceae</taxon>
        <taxon>Chelatococcus</taxon>
    </lineage>
</organism>
<comment type="caution">
    <text evidence="7">The sequence shown here is derived from an EMBL/GenBank/DDBJ whole genome shotgun (WGS) entry which is preliminary data.</text>
</comment>
<dbReference type="PROSITE" id="PS51085">
    <property type="entry name" value="2FE2S_FER_2"/>
    <property type="match status" value="1"/>
</dbReference>
<dbReference type="EMBL" id="BMGG01000001">
    <property type="protein sequence ID" value="GGC45433.1"/>
    <property type="molecule type" value="Genomic_DNA"/>
</dbReference>
<evidence type="ECO:0000259" key="6">
    <source>
        <dbReference type="PROSITE" id="PS51085"/>
    </source>
</evidence>
<dbReference type="GO" id="GO:0046872">
    <property type="term" value="F:metal ion binding"/>
    <property type="evidence" value="ECO:0007669"/>
    <property type="project" value="UniProtKB-KW"/>
</dbReference>
<dbReference type="PROSITE" id="PS00197">
    <property type="entry name" value="2FE2S_FER_1"/>
    <property type="match status" value="1"/>
</dbReference>
<dbReference type="PANTHER" id="PTHR44379">
    <property type="entry name" value="OXIDOREDUCTASE WITH IRON-SULFUR SUBUNIT"/>
    <property type="match status" value="1"/>
</dbReference>
<evidence type="ECO:0000256" key="2">
    <source>
        <dbReference type="ARBA" id="ARBA00022723"/>
    </source>
</evidence>
<evidence type="ECO:0000256" key="3">
    <source>
        <dbReference type="ARBA" id="ARBA00023002"/>
    </source>
</evidence>
<evidence type="ECO:0000313" key="7">
    <source>
        <dbReference type="EMBL" id="GGC45433.1"/>
    </source>
</evidence>
<keyword evidence="3" id="KW-0560">Oxidoreductase</keyword>
<dbReference type="Pfam" id="PF00111">
    <property type="entry name" value="Fer2"/>
    <property type="match status" value="1"/>
</dbReference>
<dbReference type="PANTHER" id="PTHR44379:SF8">
    <property type="entry name" value="XANTHINE DEHYDROGENASE IRON-SULFUR-BINDING SUBUNIT XDHC-RELATED"/>
    <property type="match status" value="1"/>
</dbReference>
<dbReference type="RefSeq" id="WP_188607155.1">
    <property type="nucleotide sequence ID" value="NZ_BMGG01000001.1"/>
</dbReference>
<gene>
    <name evidence="7" type="ORF">GCM10010994_00690</name>
</gene>
<reference evidence="7" key="1">
    <citation type="journal article" date="2014" name="Int. J. Syst. Evol. Microbiol.">
        <title>Complete genome sequence of Corynebacterium casei LMG S-19264T (=DSM 44701T), isolated from a smear-ripened cheese.</title>
        <authorList>
            <consortium name="US DOE Joint Genome Institute (JGI-PGF)"/>
            <person name="Walter F."/>
            <person name="Albersmeier A."/>
            <person name="Kalinowski J."/>
            <person name="Ruckert C."/>
        </authorList>
    </citation>
    <scope>NUCLEOTIDE SEQUENCE</scope>
    <source>
        <strain evidence="7">CGMCC 1.12919</strain>
    </source>
</reference>
<dbReference type="InterPro" id="IPR001041">
    <property type="entry name" value="2Fe-2S_ferredoxin-type"/>
</dbReference>
<dbReference type="AlphaFoldDB" id="A0A916TW43"/>
<evidence type="ECO:0000313" key="8">
    <source>
        <dbReference type="Proteomes" id="UP000637002"/>
    </source>
</evidence>
<keyword evidence="5" id="KW-0411">Iron-sulfur</keyword>